<organism evidence="1 2">
    <name type="scientific">Teichococcus globiformis</name>
    <dbReference type="NCBI Taxonomy" id="2307229"/>
    <lineage>
        <taxon>Bacteria</taxon>
        <taxon>Pseudomonadati</taxon>
        <taxon>Pseudomonadota</taxon>
        <taxon>Alphaproteobacteria</taxon>
        <taxon>Acetobacterales</taxon>
        <taxon>Roseomonadaceae</taxon>
        <taxon>Roseomonas</taxon>
    </lineage>
</organism>
<gene>
    <name evidence="1" type="ORF">ACFOD4_19030</name>
</gene>
<evidence type="ECO:0000313" key="2">
    <source>
        <dbReference type="Proteomes" id="UP001595593"/>
    </source>
</evidence>
<accession>A0ABV7GAD4</accession>
<protein>
    <submittedName>
        <fullName evidence="1">Uncharacterized protein</fullName>
    </submittedName>
</protein>
<keyword evidence="2" id="KW-1185">Reference proteome</keyword>
<name>A0ABV7GAD4_9PROT</name>
<reference evidence="2" key="1">
    <citation type="journal article" date="2019" name="Int. J. Syst. Evol. Microbiol.">
        <title>The Global Catalogue of Microorganisms (GCM) 10K type strain sequencing project: providing services to taxonomists for standard genome sequencing and annotation.</title>
        <authorList>
            <consortium name="The Broad Institute Genomics Platform"/>
            <consortium name="The Broad Institute Genome Sequencing Center for Infectious Disease"/>
            <person name="Wu L."/>
            <person name="Ma J."/>
        </authorList>
    </citation>
    <scope>NUCLEOTIDE SEQUENCE [LARGE SCALE GENOMIC DNA]</scope>
    <source>
        <strain evidence="2">KCTC 52094</strain>
    </source>
</reference>
<evidence type="ECO:0000313" key="1">
    <source>
        <dbReference type="EMBL" id="MFC3127167.1"/>
    </source>
</evidence>
<sequence length="329" mass="35966">MTPDVPVLPLTGLEGGTLTGFLAALGVLRLLGEQDASVRLGWSPEPPHPARLTWPDAAEAMEEALAAQLRQRVAPLQIFPGKSRLKEVTPAEYRGALQAAMAQPDPLLADLLGSLGSDAAVQVTKSGETALMDPPWCVLDGAQQRHLLISIRQMQDLMSVSAQASMMEERNRPLEKLRATLQGPWPAMDRKASLYLEPTRRDHAYQWSDPMRQPLLSAGLANLLALVGLSWWPAMPHLHQGEVRLAVAGCTESGSGRTAITWPLWSSMVSAGAVRRLLLSPAMQDPSDDFQALGVTRLYRAEVRRHHKGPKMFEASQCVWRSGGDDEQL</sequence>
<dbReference type="EMBL" id="JBHRTN010000020">
    <property type="protein sequence ID" value="MFC3127167.1"/>
    <property type="molecule type" value="Genomic_DNA"/>
</dbReference>
<dbReference type="Proteomes" id="UP001595593">
    <property type="component" value="Unassembled WGS sequence"/>
</dbReference>
<proteinExistence type="predicted"/>
<comment type="caution">
    <text evidence="1">The sequence shown here is derived from an EMBL/GenBank/DDBJ whole genome shotgun (WGS) entry which is preliminary data.</text>
</comment>
<dbReference type="RefSeq" id="WP_379599001.1">
    <property type="nucleotide sequence ID" value="NZ_JBHRTN010000020.1"/>
</dbReference>